<dbReference type="Gene3D" id="1.10.287.4300">
    <property type="entry name" value="Stage III sporulation protein AH-like"/>
    <property type="match status" value="1"/>
</dbReference>
<dbReference type="InterPro" id="IPR038503">
    <property type="entry name" value="SpoIIIAH_sf"/>
</dbReference>
<dbReference type="Proteomes" id="UP000183461">
    <property type="component" value="Unassembled WGS sequence"/>
</dbReference>
<name>A0A1K1LPR4_RUMFL</name>
<keyword evidence="1" id="KW-0472">Membrane</keyword>
<dbReference type="InterPro" id="IPR024232">
    <property type="entry name" value="SpoIIIAH"/>
</dbReference>
<evidence type="ECO:0000256" key="1">
    <source>
        <dbReference type="SAM" id="Phobius"/>
    </source>
</evidence>
<gene>
    <name evidence="2" type="ORF">SAMN02910280_0652</name>
</gene>
<accession>A0A1K1LPR4</accession>
<sequence>MKKPSIIIGKKQIIMTCLTLMLAVAVYINYAASPKLAPDSSSMTFRKDTDSIKYGETEFVNAPAEPAAEDYFAQARLDKMKDRDEAVQTLQTMIGGGDVTEDEMVVNALDAVQVSKLIESEGTIESLVKAQGFQDCVAYLDGENAKVVVKTEGLDKAQAASIKEIILGETEIPAENIRIFEVK</sequence>
<feature type="transmembrane region" description="Helical" evidence="1">
    <location>
        <begin position="12"/>
        <end position="32"/>
    </location>
</feature>
<evidence type="ECO:0000313" key="3">
    <source>
        <dbReference type="Proteomes" id="UP000183461"/>
    </source>
</evidence>
<protein>
    <submittedName>
        <fullName evidence="2">Stage III sporulation protein AH</fullName>
    </submittedName>
</protein>
<dbReference type="RefSeq" id="WP_072299058.1">
    <property type="nucleotide sequence ID" value="NZ_FPIP01000001.1"/>
</dbReference>
<keyword evidence="1" id="KW-1133">Transmembrane helix</keyword>
<proteinExistence type="predicted"/>
<keyword evidence="1" id="KW-0812">Transmembrane</keyword>
<dbReference type="Pfam" id="PF12685">
    <property type="entry name" value="SpoIIIAH"/>
    <property type="match status" value="1"/>
</dbReference>
<evidence type="ECO:0000313" key="2">
    <source>
        <dbReference type="EMBL" id="SFW12893.1"/>
    </source>
</evidence>
<dbReference type="AlphaFoldDB" id="A0A1K1LPR4"/>
<reference evidence="2 3" key="1">
    <citation type="submission" date="2016-11" db="EMBL/GenBank/DDBJ databases">
        <authorList>
            <person name="Jaros S."/>
            <person name="Januszkiewicz K."/>
            <person name="Wedrychowicz H."/>
        </authorList>
    </citation>
    <scope>NUCLEOTIDE SEQUENCE [LARGE SCALE GENOMIC DNA]</scope>
    <source>
        <strain evidence="2 3">YL228</strain>
    </source>
</reference>
<organism evidence="2 3">
    <name type="scientific">Ruminococcus flavefaciens</name>
    <dbReference type="NCBI Taxonomy" id="1265"/>
    <lineage>
        <taxon>Bacteria</taxon>
        <taxon>Bacillati</taxon>
        <taxon>Bacillota</taxon>
        <taxon>Clostridia</taxon>
        <taxon>Eubacteriales</taxon>
        <taxon>Oscillospiraceae</taxon>
        <taxon>Ruminococcus</taxon>
    </lineage>
</organism>
<dbReference type="EMBL" id="FPIP01000001">
    <property type="protein sequence ID" value="SFW12893.1"/>
    <property type="molecule type" value="Genomic_DNA"/>
</dbReference>